<name>A0A5Q2TNU4_9BACI</name>
<gene>
    <name evidence="2" type="ORF">GI584_21140</name>
</gene>
<dbReference type="Proteomes" id="UP000339690">
    <property type="component" value="Chromosome"/>
</dbReference>
<keyword evidence="3" id="KW-1185">Reference proteome</keyword>
<dbReference type="KEGG" id="grc:GI584_21140"/>
<evidence type="ECO:0000313" key="2">
    <source>
        <dbReference type="EMBL" id="QGH36395.1"/>
    </source>
</evidence>
<accession>A0A5Q2TNU4</accession>
<evidence type="ECO:0000259" key="1">
    <source>
        <dbReference type="Pfam" id="PF08378"/>
    </source>
</evidence>
<dbReference type="AlphaFoldDB" id="A0A5Q2TNU4"/>
<proteinExistence type="predicted"/>
<dbReference type="InterPro" id="IPR011528">
    <property type="entry name" value="NERD"/>
</dbReference>
<sequence length="164" mass="18807">MIPQTPILSQQYRALLELLPEQHLEYPNIINHFRRQDAGQAGEDSLTFFLDQAQVPSLTCIKRLRLEHHSSFQLDWLVLGLGFRIIFEVKSHTGEIYFDAKSHQLTRIIDCIKEGFDESIANMLIYDPFSPLTTSSNYLLIASLSLSILTLSSAYMITQNINVY</sequence>
<evidence type="ECO:0000313" key="3">
    <source>
        <dbReference type="Proteomes" id="UP000339690"/>
    </source>
</evidence>
<dbReference type="RefSeq" id="WP_153792528.1">
    <property type="nucleotide sequence ID" value="NZ_CP045915.1"/>
</dbReference>
<organism evidence="2 3">
    <name type="scientific">Gracilibacillus salitolerans</name>
    <dbReference type="NCBI Taxonomy" id="2663022"/>
    <lineage>
        <taxon>Bacteria</taxon>
        <taxon>Bacillati</taxon>
        <taxon>Bacillota</taxon>
        <taxon>Bacilli</taxon>
        <taxon>Bacillales</taxon>
        <taxon>Bacillaceae</taxon>
        <taxon>Gracilibacillus</taxon>
    </lineage>
</organism>
<dbReference type="Pfam" id="PF08378">
    <property type="entry name" value="NERD"/>
    <property type="match status" value="1"/>
</dbReference>
<reference evidence="2 3" key="1">
    <citation type="submission" date="2019-11" db="EMBL/GenBank/DDBJ databases">
        <title>Gracilibacillus salitolerans sp. nov., a moderate halophile isolated from a saline soil in northwest China.</title>
        <authorList>
            <person name="Gan L."/>
        </authorList>
    </citation>
    <scope>NUCLEOTIDE SEQUENCE [LARGE SCALE GENOMIC DNA]</scope>
    <source>
        <strain evidence="2 3">SCU50</strain>
    </source>
</reference>
<dbReference type="EMBL" id="CP045915">
    <property type="protein sequence ID" value="QGH36395.1"/>
    <property type="molecule type" value="Genomic_DNA"/>
</dbReference>
<protein>
    <recommendedName>
        <fullName evidence="1">NERD domain-containing protein</fullName>
    </recommendedName>
</protein>
<feature type="domain" description="NERD" evidence="1">
    <location>
        <begin position="39"/>
        <end position="116"/>
    </location>
</feature>